<dbReference type="GO" id="GO:0051225">
    <property type="term" value="P:spindle assembly"/>
    <property type="evidence" value="ECO:0007669"/>
    <property type="project" value="InterPro"/>
</dbReference>
<evidence type="ECO:0000256" key="2">
    <source>
        <dbReference type="ARBA" id="ARBA00005479"/>
    </source>
</evidence>
<gene>
    <name evidence="11" type="ORF">GALMADRAFT_256644</name>
</gene>
<keyword evidence="9" id="KW-0131">Cell cycle</keyword>
<evidence type="ECO:0000256" key="4">
    <source>
        <dbReference type="ARBA" id="ARBA00022618"/>
    </source>
</evidence>
<evidence type="ECO:0000256" key="1">
    <source>
        <dbReference type="ARBA" id="ARBA00004186"/>
    </source>
</evidence>
<dbReference type="Proteomes" id="UP000027222">
    <property type="component" value="Unassembled WGS sequence"/>
</dbReference>
<dbReference type="Pfam" id="PF25762">
    <property type="entry name" value="HAUS1"/>
    <property type="match status" value="1"/>
</dbReference>
<keyword evidence="7 10" id="KW-0175">Coiled coil</keyword>
<protein>
    <submittedName>
        <fullName evidence="11">Uncharacterized protein</fullName>
    </submittedName>
</protein>
<dbReference type="GO" id="GO:0005819">
    <property type="term" value="C:spindle"/>
    <property type="evidence" value="ECO:0007669"/>
    <property type="project" value="UniProtKB-SubCell"/>
</dbReference>
<reference evidence="12" key="1">
    <citation type="journal article" date="2014" name="Proc. Natl. Acad. Sci. U.S.A.">
        <title>Extensive sampling of basidiomycete genomes demonstrates inadequacy of the white-rot/brown-rot paradigm for wood decay fungi.</title>
        <authorList>
            <person name="Riley R."/>
            <person name="Salamov A.A."/>
            <person name="Brown D.W."/>
            <person name="Nagy L.G."/>
            <person name="Floudas D."/>
            <person name="Held B.W."/>
            <person name="Levasseur A."/>
            <person name="Lombard V."/>
            <person name="Morin E."/>
            <person name="Otillar R."/>
            <person name="Lindquist E.A."/>
            <person name="Sun H."/>
            <person name="LaButti K.M."/>
            <person name="Schmutz J."/>
            <person name="Jabbour D."/>
            <person name="Luo H."/>
            <person name="Baker S.E."/>
            <person name="Pisabarro A.G."/>
            <person name="Walton J.D."/>
            <person name="Blanchette R.A."/>
            <person name="Henrissat B."/>
            <person name="Martin F."/>
            <person name="Cullen D."/>
            <person name="Hibbett D.S."/>
            <person name="Grigoriev I.V."/>
        </authorList>
    </citation>
    <scope>NUCLEOTIDE SEQUENCE [LARGE SCALE GENOMIC DNA]</scope>
    <source>
        <strain evidence="12">CBS 339.88</strain>
    </source>
</reference>
<comment type="subcellular location">
    <subcellularLocation>
        <location evidence="1">Cytoplasm</location>
        <location evidence="1">Cytoskeleton</location>
        <location evidence="1">Spindle</location>
    </subcellularLocation>
</comment>
<organism evidence="11 12">
    <name type="scientific">Galerina marginata (strain CBS 339.88)</name>
    <dbReference type="NCBI Taxonomy" id="685588"/>
    <lineage>
        <taxon>Eukaryota</taxon>
        <taxon>Fungi</taxon>
        <taxon>Dikarya</taxon>
        <taxon>Basidiomycota</taxon>
        <taxon>Agaricomycotina</taxon>
        <taxon>Agaricomycetes</taxon>
        <taxon>Agaricomycetidae</taxon>
        <taxon>Agaricales</taxon>
        <taxon>Agaricineae</taxon>
        <taxon>Strophariaceae</taxon>
        <taxon>Galerina</taxon>
    </lineage>
</organism>
<evidence type="ECO:0000256" key="7">
    <source>
        <dbReference type="ARBA" id="ARBA00023054"/>
    </source>
</evidence>
<dbReference type="STRING" id="685588.A0A067SFK5"/>
<keyword evidence="4" id="KW-0132">Cell division</keyword>
<dbReference type="InterPro" id="IPR026243">
    <property type="entry name" value="HAUS1"/>
</dbReference>
<keyword evidence="6" id="KW-0498">Mitosis</keyword>
<keyword evidence="3" id="KW-0963">Cytoplasm</keyword>
<dbReference type="PANTHER" id="PTHR31570">
    <property type="entry name" value="HAUS AUGMIN-LIKE COMPLEX SUBUNIT 1"/>
    <property type="match status" value="1"/>
</dbReference>
<evidence type="ECO:0000256" key="10">
    <source>
        <dbReference type="SAM" id="Coils"/>
    </source>
</evidence>
<evidence type="ECO:0000256" key="8">
    <source>
        <dbReference type="ARBA" id="ARBA00023212"/>
    </source>
</evidence>
<dbReference type="AlphaFoldDB" id="A0A067SFK5"/>
<evidence type="ECO:0000256" key="5">
    <source>
        <dbReference type="ARBA" id="ARBA00022701"/>
    </source>
</evidence>
<evidence type="ECO:0000256" key="9">
    <source>
        <dbReference type="ARBA" id="ARBA00023306"/>
    </source>
</evidence>
<keyword evidence="5" id="KW-0493">Microtubule</keyword>
<proteinExistence type="inferred from homology"/>
<accession>A0A067SFK5</accession>
<dbReference type="GO" id="GO:0070652">
    <property type="term" value="C:HAUS complex"/>
    <property type="evidence" value="ECO:0007669"/>
    <property type="project" value="InterPro"/>
</dbReference>
<dbReference type="PANTHER" id="PTHR31570:SF1">
    <property type="entry name" value="HAUS AUGMIN-LIKE COMPLEX SUBUNIT 1"/>
    <property type="match status" value="1"/>
</dbReference>
<dbReference type="GO" id="GO:0005829">
    <property type="term" value="C:cytosol"/>
    <property type="evidence" value="ECO:0007669"/>
    <property type="project" value="TreeGrafter"/>
</dbReference>
<dbReference type="EMBL" id="KL142406">
    <property type="protein sequence ID" value="KDR68792.1"/>
    <property type="molecule type" value="Genomic_DNA"/>
</dbReference>
<sequence length="220" mass="25199">MTSYDDHDRIWNTHLPPLQVSDSRSDSEEELVRCIDILARVVEVLDIPDASFASYSTAIDKLTVEKLTLSRSLNRLKQVEDELNHHLASLKHERDLLAHWNEVLSPGSSSSLNPETAATIERRREALVKKAKECHRELETMLAEEPLEISVTVSQLLAQKEKNQAKEREIKEKRTKLKAFQGLPPNLEMARHELRVARQRQTELIQLRERLLGKMADGVA</sequence>
<dbReference type="HOGENOM" id="CLU_109043_0_0_1"/>
<dbReference type="GO" id="GO:0051301">
    <property type="term" value="P:cell division"/>
    <property type="evidence" value="ECO:0007669"/>
    <property type="project" value="UniProtKB-KW"/>
</dbReference>
<comment type="similarity">
    <text evidence="2">Belongs to the HAUS1 family.</text>
</comment>
<evidence type="ECO:0000256" key="3">
    <source>
        <dbReference type="ARBA" id="ARBA00022490"/>
    </source>
</evidence>
<dbReference type="OrthoDB" id="5372507at2759"/>
<dbReference type="GO" id="GO:0005874">
    <property type="term" value="C:microtubule"/>
    <property type="evidence" value="ECO:0007669"/>
    <property type="project" value="UniProtKB-KW"/>
</dbReference>
<evidence type="ECO:0000313" key="11">
    <source>
        <dbReference type="EMBL" id="KDR68792.1"/>
    </source>
</evidence>
<evidence type="ECO:0000256" key="6">
    <source>
        <dbReference type="ARBA" id="ARBA00022776"/>
    </source>
</evidence>
<evidence type="ECO:0000313" key="12">
    <source>
        <dbReference type="Proteomes" id="UP000027222"/>
    </source>
</evidence>
<keyword evidence="12" id="KW-1185">Reference proteome</keyword>
<keyword evidence="8" id="KW-0206">Cytoskeleton</keyword>
<name>A0A067SFK5_GALM3</name>
<feature type="coiled-coil region" evidence="10">
    <location>
        <begin position="124"/>
        <end position="183"/>
    </location>
</feature>